<dbReference type="AlphaFoldDB" id="A0A841IHI3"/>
<dbReference type="EMBL" id="JACHJO010000001">
    <property type="protein sequence ID" value="MBB6118093.1"/>
    <property type="molecule type" value="Genomic_DNA"/>
</dbReference>
<dbReference type="RefSeq" id="WP_184285535.1">
    <property type="nucleotide sequence ID" value="NZ_JACHJO010000001.1"/>
</dbReference>
<evidence type="ECO:0000313" key="2">
    <source>
        <dbReference type="Proteomes" id="UP000536604"/>
    </source>
</evidence>
<sequence length="81" mass="8789">MEADPERLCRLAADYRDIGCSDAEVAELMADRYPALRESPLALARVLRPVFGTSVRDMHALHARLRGVCSPTGPGKGVPRG</sequence>
<comment type="caution">
    <text evidence="1">The sequence shown here is derived from an EMBL/GenBank/DDBJ whole genome shotgun (WGS) entry which is preliminary data.</text>
</comment>
<proteinExistence type="predicted"/>
<dbReference type="Proteomes" id="UP000536604">
    <property type="component" value="Unassembled WGS sequence"/>
</dbReference>
<gene>
    <name evidence="1" type="ORF">FHS13_000021</name>
</gene>
<organism evidence="1 2">
    <name type="scientific">Nocardiopsis algeriensis</name>
    <dbReference type="NCBI Taxonomy" id="1478215"/>
    <lineage>
        <taxon>Bacteria</taxon>
        <taxon>Bacillati</taxon>
        <taxon>Actinomycetota</taxon>
        <taxon>Actinomycetes</taxon>
        <taxon>Streptosporangiales</taxon>
        <taxon>Nocardiopsidaceae</taxon>
        <taxon>Nocardiopsis</taxon>
    </lineage>
</organism>
<accession>A0A841IHI3</accession>
<keyword evidence="2" id="KW-1185">Reference proteome</keyword>
<evidence type="ECO:0000313" key="1">
    <source>
        <dbReference type="EMBL" id="MBB6118093.1"/>
    </source>
</evidence>
<reference evidence="1 2" key="1">
    <citation type="submission" date="2020-08" db="EMBL/GenBank/DDBJ databases">
        <title>Genomic Encyclopedia of Type Strains, Phase III (KMG-III): the genomes of soil and plant-associated and newly described type strains.</title>
        <authorList>
            <person name="Whitman W."/>
        </authorList>
    </citation>
    <scope>NUCLEOTIDE SEQUENCE [LARGE SCALE GENOMIC DNA]</scope>
    <source>
        <strain evidence="1 2">CECT 8712</strain>
    </source>
</reference>
<protein>
    <submittedName>
        <fullName evidence="1">Uncharacterized protein</fullName>
    </submittedName>
</protein>
<name>A0A841IHI3_9ACTN</name>